<protein>
    <recommendedName>
        <fullName evidence="8">FAM234A/B beta-propeller domain-containing protein</fullName>
    </recommendedName>
</protein>
<feature type="transmembrane region" description="Helical" evidence="7">
    <location>
        <begin position="130"/>
        <end position="151"/>
    </location>
</feature>
<dbReference type="PANTHER" id="PTHR21419:SF25">
    <property type="entry name" value="PROTEIN FAM234B"/>
    <property type="match status" value="1"/>
</dbReference>
<sequence>MASALSRALKLPGKKGSELGDYDPLTQADSEDESEEDDLVLSYPRNGLGRDSGLTPSGSRSGRFVGAVDEMLDEDDFDDDDWREHLPSLDGEDSKDMQNRDQRRGSGSVVGGRSTDIDAKKLRMKHIVRTVAFLVPLVCATLLVLLCAFLIPCQKGKLRPQWERALGEAGGITPPAMALWDVNNDSEGDVLLGVTESHMPGNKVYSAVALSAVSGQIIWKKATHEWVMYIQCGLQINAHKSQVCLLISKSILMAVNGTTGATLWSVPLKNIESQVVVVPDLEGDLIPDLLIATLPADAAMDLSFTLISGKTGEKLGRSVPFNISGQGKLIGPLLHKTKQEAYYILFGLGNIKAISLFELYIHAMGEMPSNQELRKKDPGWEGLKARTNSSTLINIFGGPEDVTFLYPHVVGYDSNHNNLNTLSAQDSIRSDWVLVYGSSKLSVLRQKDLRKGWIFSSPFIHSQPTSGHFNSDGVLDILLQHSANGTMKVEIIDGANGRLLWSSEFACPRLDLGSSSVSTTTGESAFLFWASEPISAQKNATKTTAPPGATGEPLIRKLFLLHPAYPTVLLELNSTTDTAVTSAVTFDTQQEDASYITASSQPTPGSRPIACVVKIMSLKAAVAKANIVRLNQYKAPDGPMKPSAFEVNTFFRRIAFKR</sequence>
<dbReference type="Pfam" id="PF23727">
    <property type="entry name" value="Beta-prop_FAM234A_B"/>
    <property type="match status" value="1"/>
</dbReference>
<evidence type="ECO:0000259" key="8">
    <source>
        <dbReference type="Pfam" id="PF23727"/>
    </source>
</evidence>
<dbReference type="EMBL" id="OZ035840">
    <property type="protein sequence ID" value="CAL1588718.1"/>
    <property type="molecule type" value="Genomic_DNA"/>
</dbReference>
<dbReference type="PANTHER" id="PTHR21419">
    <property type="match status" value="1"/>
</dbReference>
<feature type="region of interest" description="Disordered" evidence="6">
    <location>
        <begin position="1"/>
        <end position="62"/>
    </location>
</feature>
<organism evidence="9 10">
    <name type="scientific">Knipowitschia caucasica</name>
    <name type="common">Caucasian dwarf goby</name>
    <name type="synonym">Pomatoschistus caucasicus</name>
    <dbReference type="NCBI Taxonomy" id="637954"/>
    <lineage>
        <taxon>Eukaryota</taxon>
        <taxon>Metazoa</taxon>
        <taxon>Chordata</taxon>
        <taxon>Craniata</taxon>
        <taxon>Vertebrata</taxon>
        <taxon>Euteleostomi</taxon>
        <taxon>Actinopterygii</taxon>
        <taxon>Neopterygii</taxon>
        <taxon>Teleostei</taxon>
        <taxon>Neoteleostei</taxon>
        <taxon>Acanthomorphata</taxon>
        <taxon>Gobiaria</taxon>
        <taxon>Gobiiformes</taxon>
        <taxon>Gobioidei</taxon>
        <taxon>Gobiidae</taxon>
        <taxon>Gobiinae</taxon>
        <taxon>Knipowitschia</taxon>
    </lineage>
</organism>
<keyword evidence="4 7" id="KW-0472">Membrane</keyword>
<evidence type="ECO:0000313" key="9">
    <source>
        <dbReference type="EMBL" id="CAL1588718.1"/>
    </source>
</evidence>
<proteinExistence type="inferred from homology"/>
<dbReference type="Proteomes" id="UP001497482">
    <property type="component" value="Chromosome 18"/>
</dbReference>
<dbReference type="InterPro" id="IPR011047">
    <property type="entry name" value="Quinoprotein_ADH-like_sf"/>
</dbReference>
<dbReference type="AlphaFoldDB" id="A0AAV2KFF5"/>
<evidence type="ECO:0000256" key="7">
    <source>
        <dbReference type="SAM" id="Phobius"/>
    </source>
</evidence>
<dbReference type="GO" id="GO:0016020">
    <property type="term" value="C:membrane"/>
    <property type="evidence" value="ECO:0007669"/>
    <property type="project" value="UniProtKB-SubCell"/>
</dbReference>
<evidence type="ECO:0000256" key="5">
    <source>
        <dbReference type="ARBA" id="ARBA00025791"/>
    </source>
</evidence>
<reference evidence="9 10" key="1">
    <citation type="submission" date="2024-04" db="EMBL/GenBank/DDBJ databases">
        <authorList>
            <person name="Waldvogel A.-M."/>
            <person name="Schoenle A."/>
        </authorList>
    </citation>
    <scope>NUCLEOTIDE SEQUENCE [LARGE SCALE GENOMIC DNA]</scope>
</reference>
<feature type="region of interest" description="Disordered" evidence="6">
    <location>
        <begin position="75"/>
        <end position="112"/>
    </location>
</feature>
<keyword evidence="10" id="KW-1185">Reference proteome</keyword>
<evidence type="ECO:0000313" key="10">
    <source>
        <dbReference type="Proteomes" id="UP001497482"/>
    </source>
</evidence>
<dbReference type="InterPro" id="IPR055409">
    <property type="entry name" value="Beta-prop_FAM234A_B"/>
</dbReference>
<evidence type="ECO:0000256" key="1">
    <source>
        <dbReference type="ARBA" id="ARBA00004167"/>
    </source>
</evidence>
<feature type="compositionally biased region" description="Acidic residues" evidence="6">
    <location>
        <begin position="29"/>
        <end position="39"/>
    </location>
</feature>
<keyword evidence="3 7" id="KW-1133">Transmembrane helix</keyword>
<evidence type="ECO:0000256" key="6">
    <source>
        <dbReference type="SAM" id="MobiDB-lite"/>
    </source>
</evidence>
<dbReference type="InterPro" id="IPR045232">
    <property type="entry name" value="FAM234"/>
</dbReference>
<gene>
    <name evidence="9" type="ORF">KC01_LOCUS18466</name>
</gene>
<feature type="domain" description="FAM234A/B beta-propeller" evidence="8">
    <location>
        <begin position="177"/>
        <end position="634"/>
    </location>
</feature>
<comment type="similarity">
    <text evidence="5">Belongs to the FAM234 family.</text>
</comment>
<keyword evidence="2 7" id="KW-0812">Transmembrane</keyword>
<evidence type="ECO:0000256" key="2">
    <source>
        <dbReference type="ARBA" id="ARBA00022692"/>
    </source>
</evidence>
<name>A0AAV2KFF5_KNICA</name>
<evidence type="ECO:0000256" key="3">
    <source>
        <dbReference type="ARBA" id="ARBA00022989"/>
    </source>
</evidence>
<evidence type="ECO:0000256" key="4">
    <source>
        <dbReference type="ARBA" id="ARBA00023136"/>
    </source>
</evidence>
<comment type="subcellular location">
    <subcellularLocation>
        <location evidence="1">Membrane</location>
        <topology evidence="1">Single-pass membrane protein</topology>
    </subcellularLocation>
</comment>
<dbReference type="SUPFAM" id="SSF50998">
    <property type="entry name" value="Quinoprotein alcohol dehydrogenase-like"/>
    <property type="match status" value="1"/>
</dbReference>
<feature type="compositionally biased region" description="Basic and acidic residues" evidence="6">
    <location>
        <begin position="82"/>
        <end position="104"/>
    </location>
</feature>
<accession>A0AAV2KFF5</accession>